<evidence type="ECO:0000256" key="3">
    <source>
        <dbReference type="ARBA" id="ARBA00022803"/>
    </source>
</evidence>
<dbReference type="GO" id="GO:0008270">
    <property type="term" value="F:zinc ion binding"/>
    <property type="evidence" value="ECO:0007669"/>
    <property type="project" value="UniProtKB-KW"/>
</dbReference>
<keyword evidence="2 5" id="KW-0863">Zinc-finger</keyword>
<proteinExistence type="predicted"/>
<keyword evidence="3" id="KW-0802">TPR repeat</keyword>
<evidence type="ECO:0000259" key="7">
    <source>
        <dbReference type="PROSITE" id="PS50103"/>
    </source>
</evidence>
<dbReference type="SUPFAM" id="SSF48452">
    <property type="entry name" value="TPR-like"/>
    <property type="match status" value="1"/>
</dbReference>
<feature type="region of interest" description="Disordered" evidence="6">
    <location>
        <begin position="556"/>
        <end position="603"/>
    </location>
</feature>
<dbReference type="STRING" id="2316362.A0A4Q2DMR9"/>
<evidence type="ECO:0000256" key="5">
    <source>
        <dbReference type="PROSITE-ProRule" id="PRU00723"/>
    </source>
</evidence>
<dbReference type="Gene3D" id="1.25.40.10">
    <property type="entry name" value="Tetratricopeptide repeat domain"/>
    <property type="match status" value="1"/>
</dbReference>
<feature type="zinc finger region" description="C3H1-type" evidence="5">
    <location>
        <begin position="187"/>
        <end position="214"/>
    </location>
</feature>
<keyword evidence="4 5" id="KW-0862">Zinc</keyword>
<name>A0A4Q2DMR9_9AGAR</name>
<dbReference type="Gene3D" id="3.30.1370.210">
    <property type="match status" value="1"/>
</dbReference>
<evidence type="ECO:0000313" key="8">
    <source>
        <dbReference type="EMBL" id="RXW20254.1"/>
    </source>
</evidence>
<evidence type="ECO:0000256" key="6">
    <source>
        <dbReference type="SAM" id="MobiDB-lite"/>
    </source>
</evidence>
<feature type="compositionally biased region" description="Low complexity" evidence="6">
    <location>
        <begin position="564"/>
        <end position="573"/>
    </location>
</feature>
<feature type="compositionally biased region" description="Basic residues" evidence="6">
    <location>
        <begin position="12"/>
        <end position="23"/>
    </location>
</feature>
<feature type="region of interest" description="Disordered" evidence="6">
    <location>
        <begin position="1"/>
        <end position="35"/>
    </location>
</feature>
<dbReference type="InterPro" id="IPR000571">
    <property type="entry name" value="Znf_CCCH"/>
</dbReference>
<feature type="domain" description="C3H1-type" evidence="7">
    <location>
        <begin position="187"/>
        <end position="214"/>
    </location>
</feature>
<evidence type="ECO:0000256" key="1">
    <source>
        <dbReference type="ARBA" id="ARBA00022723"/>
    </source>
</evidence>
<feature type="zinc finger region" description="C3H1-type" evidence="5">
    <location>
        <begin position="221"/>
        <end position="249"/>
    </location>
</feature>
<dbReference type="InterPro" id="IPR036855">
    <property type="entry name" value="Znf_CCCH_sf"/>
</dbReference>
<dbReference type="AlphaFoldDB" id="A0A4Q2DMR9"/>
<organism evidence="8 9">
    <name type="scientific">Candolleomyces aberdarensis</name>
    <dbReference type="NCBI Taxonomy" id="2316362"/>
    <lineage>
        <taxon>Eukaryota</taxon>
        <taxon>Fungi</taxon>
        <taxon>Dikarya</taxon>
        <taxon>Basidiomycota</taxon>
        <taxon>Agaricomycotina</taxon>
        <taxon>Agaricomycetes</taxon>
        <taxon>Agaricomycetidae</taxon>
        <taxon>Agaricales</taxon>
        <taxon>Agaricineae</taxon>
        <taxon>Psathyrellaceae</taxon>
        <taxon>Candolleomyces</taxon>
    </lineage>
</organism>
<accession>A0A4Q2DMR9</accession>
<dbReference type="GO" id="GO:0101031">
    <property type="term" value="C:protein folding chaperone complex"/>
    <property type="evidence" value="ECO:0007669"/>
    <property type="project" value="TreeGrafter"/>
</dbReference>
<evidence type="ECO:0000313" key="9">
    <source>
        <dbReference type="Proteomes" id="UP000290288"/>
    </source>
</evidence>
<dbReference type="InterPro" id="IPR019734">
    <property type="entry name" value="TPR_rpt"/>
</dbReference>
<sequence length="1045" mass="115934">MNKNNEAVNERRRIRAEKSRKRAQKSDQLKDEGNEAFKSGEYKKAARLYASAIEQYGPKPVLFSNLAAALSKLELWREVEWATTTALKLEPAMTKARFRRAMARKALKRWEAATLDLEAILNHDPFSCPEARKELEAVRELWHKDTSSDHEDSDDDYFISGDREWPNYHEDPFVYEADSDTEDCLHKGNGVACRFYNHGGCSRGEKCTFSHSPDDKSVRDELGKNVCLHYLLGDCKFGDMNCIYSHDDRYLPLPEWWKDPEAIERARTLVTGMEGTFLRPAEYELFLHLHPNGQMLGKGPLRKLLNSRLQKTIERSDAAKVKELPKPTAKQPSGVAPSTTRFILLVSLQNEPSFEDINSPILAALRAKRKVVQAFSSTYALEMLSSSNLDGVLITDAGIAKKNAAFLLRELVNYAKSGGVVVAGCMFSGGIAGNDFEKFFRNFGLNWERGSYHRTTFYSNPANKVVAANPSLAPFYSMKALHADGISSDMALYTPTTASVLQSLVFVPHRIQNLREAPVVIARVGTGHVGYVGDVNSEKESTNVYLAMLGLLDTPLSTPPSKPPTTATSVPTPKAFATAPTNTFQPKTAAPTSKAPAATPVPAPPKNSPLVIALLDGPSSHFTRTYSQQLSLLRSKSKVEIVYTRPDFEQRLTSRAIRAVYLADGGIFKAGNQPLLPKLAEYVKSGGNLVVAGLFPSMLNQPGSKWFFSAFGQTWTTGSYKRDVYELTMSTELAKKNPSLPEMYSMKSLNLKNIDLDVLVYLVSPDDEDDYDSEADDEDDILDAPIVRARVGRGALGYIGDVVGEQETNSVLLAMLGLLHPEVMSPPVRKSRKFALFLSFSDSKDEERMYGPLLKKLQQKIEVVRGLSIERMTDLVSSPDLTTVFIGSSAIAQPDNAYLLSRLVAFTQERGGTIIFLEGFARTVSMPECRPFFLDVWGLDWTGYPGSYGLENVKLNETNTLVATHAERLPKTPDLYRERSLASSNPRDLVYVPKTLRKPQWDSEHGLYAAPVLYAAVAEKGHVGYVASISSQVDYERLVFAVAGL</sequence>
<dbReference type="EMBL" id="SDEE01000158">
    <property type="protein sequence ID" value="RXW20254.1"/>
    <property type="molecule type" value="Genomic_DNA"/>
</dbReference>
<dbReference type="Proteomes" id="UP000290288">
    <property type="component" value="Unassembled WGS sequence"/>
</dbReference>
<dbReference type="InterPro" id="IPR051966">
    <property type="entry name" value="RPAP3"/>
</dbReference>
<protein>
    <recommendedName>
        <fullName evidence="7">C3H1-type domain-containing protein</fullName>
    </recommendedName>
</protein>
<keyword evidence="1 5" id="KW-0479">Metal-binding</keyword>
<dbReference type="PANTHER" id="PTHR46423:SF1">
    <property type="entry name" value="RNA POLYMERASE II-ASSOCIATED PROTEIN 3"/>
    <property type="match status" value="1"/>
</dbReference>
<feature type="domain" description="C3H1-type" evidence="7">
    <location>
        <begin position="221"/>
        <end position="249"/>
    </location>
</feature>
<dbReference type="OrthoDB" id="245563at2759"/>
<dbReference type="SMART" id="SM00028">
    <property type="entry name" value="TPR"/>
    <property type="match status" value="3"/>
</dbReference>
<keyword evidence="9" id="KW-1185">Reference proteome</keyword>
<dbReference type="PROSITE" id="PS50103">
    <property type="entry name" value="ZF_C3H1"/>
    <property type="match status" value="2"/>
</dbReference>
<comment type="caution">
    <text evidence="8">The sequence shown here is derived from an EMBL/GenBank/DDBJ whole genome shotgun (WGS) entry which is preliminary data.</text>
</comment>
<reference evidence="8 9" key="1">
    <citation type="submission" date="2019-01" db="EMBL/GenBank/DDBJ databases">
        <title>Draft genome sequence of Psathyrella aberdarensis IHI B618.</title>
        <authorList>
            <person name="Buettner E."/>
            <person name="Kellner H."/>
        </authorList>
    </citation>
    <scope>NUCLEOTIDE SEQUENCE [LARGE SCALE GENOMIC DNA]</scope>
    <source>
        <strain evidence="8 9">IHI B618</strain>
    </source>
</reference>
<feature type="compositionally biased region" description="Basic and acidic residues" evidence="6">
    <location>
        <begin position="24"/>
        <end position="35"/>
    </location>
</feature>
<evidence type="ECO:0000256" key="2">
    <source>
        <dbReference type="ARBA" id="ARBA00022771"/>
    </source>
</evidence>
<feature type="compositionally biased region" description="Low complexity" evidence="6">
    <location>
        <begin position="586"/>
        <end position="598"/>
    </location>
</feature>
<evidence type="ECO:0000256" key="4">
    <source>
        <dbReference type="ARBA" id="ARBA00022833"/>
    </source>
</evidence>
<dbReference type="SUPFAM" id="SSF90229">
    <property type="entry name" value="CCCH zinc finger"/>
    <property type="match status" value="1"/>
</dbReference>
<dbReference type="SMART" id="SM00356">
    <property type="entry name" value="ZnF_C3H1"/>
    <property type="match status" value="2"/>
</dbReference>
<gene>
    <name evidence="8" type="ORF">EST38_g5590</name>
</gene>
<dbReference type="PANTHER" id="PTHR46423">
    <property type="entry name" value="RNA POLYMERASE II-ASSOCIATED PROTEIN 3"/>
    <property type="match status" value="1"/>
</dbReference>
<dbReference type="InterPro" id="IPR011990">
    <property type="entry name" value="TPR-like_helical_dom_sf"/>
</dbReference>